<sequence>MKARALEQYTVCDVLSHRGYPTLRHPINDTATVQDALMQMRKHSAVSLPVLSSSNKDRPLVDVLSVYDLRDYIIHSPGLDNEVQLQLLSGRSSGARTVLSDTVAQVVASRKHATQEISAAAPLESLIRLFSTLGHHRVLVTGVHVDSKDAVHRVPRSSSDEPRRRRREWSIGSGCSSSTLGYPDSTYDWEYSDDDDEEDGTSQMWGLTQYDVLHFIQHHNHQLGHPILDMPATSIASTKPLTSTAVISQSPDSRHTSLLPALTIRDSALSAMKQLRDSHTSALPVVDIDGRLIAEIAGTGMRYLTEDKIGFLGKPVLAFIYGLQLPKANPYVIHEHFTMSQIMTGLLRMNSYRAWLVDNEERPICAISTTDILSFLL</sequence>
<evidence type="ECO:0000256" key="2">
    <source>
        <dbReference type="ARBA" id="ARBA00023122"/>
    </source>
</evidence>
<evidence type="ECO:0000313" key="6">
    <source>
        <dbReference type="Proteomes" id="UP001140011"/>
    </source>
</evidence>
<proteinExistence type="predicted"/>
<gene>
    <name evidence="5" type="ORF">GGI19_003184</name>
</gene>
<feature type="domain" description="CBS" evidence="4">
    <location>
        <begin position="329"/>
        <end position="377"/>
    </location>
</feature>
<name>A0A9W8LAK1_9FUNG</name>
<feature type="region of interest" description="Disordered" evidence="3">
    <location>
        <begin position="151"/>
        <end position="172"/>
    </location>
</feature>
<feature type="domain" description="CBS" evidence="4">
    <location>
        <begin position="258"/>
        <end position="306"/>
    </location>
</feature>
<feature type="domain" description="CBS" evidence="4">
    <location>
        <begin position="27"/>
        <end position="74"/>
    </location>
</feature>
<accession>A0A9W8LAK1</accession>
<dbReference type="SMART" id="SM00116">
    <property type="entry name" value="CBS"/>
    <property type="match status" value="3"/>
</dbReference>
<evidence type="ECO:0000259" key="4">
    <source>
        <dbReference type="SMART" id="SM00116"/>
    </source>
</evidence>
<keyword evidence="1" id="KW-0677">Repeat</keyword>
<dbReference type="PANTHER" id="PTHR13780">
    <property type="entry name" value="AMP-ACTIVATED PROTEIN KINASE, GAMMA REGULATORY SUBUNIT"/>
    <property type="match status" value="1"/>
</dbReference>
<evidence type="ECO:0000313" key="5">
    <source>
        <dbReference type="EMBL" id="KAJ2753367.1"/>
    </source>
</evidence>
<keyword evidence="6" id="KW-1185">Reference proteome</keyword>
<dbReference type="Pfam" id="PF00571">
    <property type="entry name" value="CBS"/>
    <property type="match status" value="1"/>
</dbReference>
<dbReference type="Gene3D" id="3.10.580.10">
    <property type="entry name" value="CBS-domain"/>
    <property type="match status" value="2"/>
</dbReference>
<dbReference type="Proteomes" id="UP001140011">
    <property type="component" value="Unassembled WGS sequence"/>
</dbReference>
<dbReference type="SUPFAM" id="SSF54631">
    <property type="entry name" value="CBS-domain pair"/>
    <property type="match status" value="2"/>
</dbReference>
<dbReference type="InterPro" id="IPR046342">
    <property type="entry name" value="CBS_dom_sf"/>
</dbReference>
<feature type="compositionally biased region" description="Basic and acidic residues" evidence="3">
    <location>
        <begin position="151"/>
        <end position="163"/>
    </location>
</feature>
<dbReference type="OrthoDB" id="449052at2759"/>
<reference evidence="5" key="1">
    <citation type="submission" date="2022-07" db="EMBL/GenBank/DDBJ databases">
        <title>Phylogenomic reconstructions and comparative analyses of Kickxellomycotina fungi.</title>
        <authorList>
            <person name="Reynolds N.K."/>
            <person name="Stajich J.E."/>
            <person name="Barry K."/>
            <person name="Grigoriev I.V."/>
            <person name="Crous P."/>
            <person name="Smith M.E."/>
        </authorList>
    </citation>
    <scope>NUCLEOTIDE SEQUENCE</scope>
    <source>
        <strain evidence="5">BCRC 34297</strain>
    </source>
</reference>
<keyword evidence="2" id="KW-0129">CBS domain</keyword>
<comment type="caution">
    <text evidence="5">The sequence shown here is derived from an EMBL/GenBank/DDBJ whole genome shotgun (WGS) entry which is preliminary data.</text>
</comment>
<evidence type="ECO:0000256" key="1">
    <source>
        <dbReference type="ARBA" id="ARBA00022737"/>
    </source>
</evidence>
<dbReference type="EMBL" id="JANBUH010000197">
    <property type="protein sequence ID" value="KAJ2753367.1"/>
    <property type="molecule type" value="Genomic_DNA"/>
</dbReference>
<protein>
    <recommendedName>
        <fullName evidence="4">CBS domain-containing protein</fullName>
    </recommendedName>
</protein>
<dbReference type="AlphaFoldDB" id="A0A9W8LAK1"/>
<dbReference type="InterPro" id="IPR000644">
    <property type="entry name" value="CBS_dom"/>
</dbReference>
<dbReference type="InterPro" id="IPR050511">
    <property type="entry name" value="AMPK_gamma/SDS23_families"/>
</dbReference>
<evidence type="ECO:0000256" key="3">
    <source>
        <dbReference type="SAM" id="MobiDB-lite"/>
    </source>
</evidence>
<organism evidence="5 6">
    <name type="scientific">Coemansia pectinata</name>
    <dbReference type="NCBI Taxonomy" id="1052879"/>
    <lineage>
        <taxon>Eukaryota</taxon>
        <taxon>Fungi</taxon>
        <taxon>Fungi incertae sedis</taxon>
        <taxon>Zoopagomycota</taxon>
        <taxon>Kickxellomycotina</taxon>
        <taxon>Kickxellomycetes</taxon>
        <taxon>Kickxellales</taxon>
        <taxon>Kickxellaceae</taxon>
        <taxon>Coemansia</taxon>
    </lineage>
</organism>